<accession>A0A2M7QRV7</accession>
<dbReference type="Pfam" id="PF09397">
    <property type="entry name" value="FtsK_gamma"/>
    <property type="match status" value="1"/>
</dbReference>
<evidence type="ECO:0000256" key="8">
    <source>
        <dbReference type="ARBA" id="ARBA00022840"/>
    </source>
</evidence>
<keyword evidence="3" id="KW-1003">Cell membrane</keyword>
<comment type="similarity">
    <text evidence="2">Belongs to the FtsK/SpoIIIE/SftA family.</text>
</comment>
<dbReference type="InterPro" id="IPR036259">
    <property type="entry name" value="MFS_trans_sf"/>
</dbReference>
<evidence type="ECO:0000256" key="12">
    <source>
        <dbReference type="ARBA" id="ARBA00023306"/>
    </source>
</evidence>
<dbReference type="GO" id="GO:0005886">
    <property type="term" value="C:plasma membrane"/>
    <property type="evidence" value="ECO:0007669"/>
    <property type="project" value="UniProtKB-SubCell"/>
</dbReference>
<comment type="subcellular location">
    <subcellularLocation>
        <location evidence="1">Cell membrane</location>
        <topology evidence="1">Multi-pass membrane protein</topology>
    </subcellularLocation>
</comment>
<dbReference type="InterPro" id="IPR003593">
    <property type="entry name" value="AAA+_ATPase"/>
</dbReference>
<keyword evidence="6 14" id="KW-0547">Nucleotide-binding</keyword>
<feature type="region of interest" description="Disordered" evidence="15">
    <location>
        <begin position="693"/>
        <end position="721"/>
    </location>
</feature>
<keyword evidence="7" id="KW-0159">Chromosome partition</keyword>
<comment type="caution">
    <text evidence="18">The sequence shown here is derived from an EMBL/GenBank/DDBJ whole genome shotgun (WGS) entry which is preliminary data.</text>
</comment>
<evidence type="ECO:0000313" key="18">
    <source>
        <dbReference type="EMBL" id="PIY74725.1"/>
    </source>
</evidence>
<evidence type="ECO:0000256" key="15">
    <source>
        <dbReference type="SAM" id="MobiDB-lite"/>
    </source>
</evidence>
<keyword evidence="4 18" id="KW-0132">Cell division</keyword>
<dbReference type="GO" id="GO:0007059">
    <property type="term" value="P:chromosome segregation"/>
    <property type="evidence" value="ECO:0007669"/>
    <property type="project" value="UniProtKB-KW"/>
</dbReference>
<dbReference type="EMBL" id="PFLK01000057">
    <property type="protein sequence ID" value="PIY74725.1"/>
    <property type="molecule type" value="Genomic_DNA"/>
</dbReference>
<keyword evidence="10" id="KW-0238">DNA-binding</keyword>
<feature type="binding site" evidence="14">
    <location>
        <begin position="395"/>
        <end position="402"/>
    </location>
    <ligand>
        <name>ATP</name>
        <dbReference type="ChEBI" id="CHEBI:30616"/>
    </ligand>
</feature>
<dbReference type="InterPro" id="IPR036390">
    <property type="entry name" value="WH_DNA-bd_sf"/>
</dbReference>
<evidence type="ECO:0000259" key="17">
    <source>
        <dbReference type="PROSITE" id="PS50901"/>
    </source>
</evidence>
<evidence type="ECO:0000256" key="2">
    <source>
        <dbReference type="ARBA" id="ARBA00006474"/>
    </source>
</evidence>
<dbReference type="SUPFAM" id="SSF103473">
    <property type="entry name" value="MFS general substrate transporter"/>
    <property type="match status" value="1"/>
</dbReference>
<feature type="domain" description="FtsK" evidence="17">
    <location>
        <begin position="378"/>
        <end position="569"/>
    </location>
</feature>
<evidence type="ECO:0000256" key="5">
    <source>
        <dbReference type="ARBA" id="ARBA00022692"/>
    </source>
</evidence>
<dbReference type="GO" id="GO:0051301">
    <property type="term" value="P:cell division"/>
    <property type="evidence" value="ECO:0007669"/>
    <property type="project" value="UniProtKB-KW"/>
</dbReference>
<protein>
    <submittedName>
        <fullName evidence="18">Cell division protein FtsK</fullName>
    </submittedName>
</protein>
<dbReference type="SUPFAM" id="SSF46785">
    <property type="entry name" value="Winged helix' DNA-binding domain"/>
    <property type="match status" value="1"/>
</dbReference>
<dbReference type="InterPro" id="IPR050206">
    <property type="entry name" value="FtsK/SpoIIIE/SftA"/>
</dbReference>
<keyword evidence="11 16" id="KW-0472">Membrane</keyword>
<keyword evidence="8 14" id="KW-0067">ATP-binding</keyword>
<dbReference type="Pfam" id="PF17854">
    <property type="entry name" value="FtsK_alpha"/>
    <property type="match status" value="1"/>
</dbReference>
<comment type="subunit">
    <text evidence="13">Homohexamer. Forms a ring that surrounds DNA.</text>
</comment>
<feature type="transmembrane region" description="Helical" evidence="16">
    <location>
        <begin position="99"/>
        <end position="123"/>
    </location>
</feature>
<sequence length="721" mass="79467">MAKNNNYRDKEKPRKKPRLDLADETKKGIIAILVFVFALISILSVFSGNNLPHNFLYYFYQFGVLIFGSAGYFLLPLASILVGVAMLMSIHKDIYGTPFIGIGIFLIALLGIFQLVLTGRLGVEGNGGGYIGFGVVWPMLKAIGVYATYIILLALVLISILITFNISLIGLINKLLGKKEKEEMPAEAQLSKKEESALGSMIKKVLPAPSFKVRSIEEEEKIKKESGKKPEFELILASKMTLKDYKLPPLDLLEADSGEPTSGDIKANANIIKRTLQHFGIEVEMAEVNIGPTVTQYTLRPAQGIRLSKITALQNDLSLSLAAHPIRIEAPIPGRSLVGIEIPNKAVTKVRLRNLLEQPEFNQDHKMLNIALGRDVAGTPVFASLEKMPHFLIAGATGTGKTICLNTLILSLLYRHAPNFLKLILIDPKRVEFPIYNGLPHLLTPVIVDAQTTINALRWAVNEMEKRFEILSDVQARDIIAYNKKFIDGDLEEPLPYIIIIVDELADLMASHGRDVEATVVRLAQMARAVGIHLVLATQRPSVEVITGLIKANITSRVAFQVASQIDSRTILDSGGAEKLLGNGDMLFLSGDASKPKRIQGTFISEKEIKRVSEFLSKQAKAEFTEEIAQAKSGQTGLFGGEGEFDDDFYEDAKKLVVESRKASASLLQRRLRVGYARAARLLDILENKGVIGPGDGAKPREVYLSPESGREHFENQDETF</sequence>
<evidence type="ECO:0000256" key="13">
    <source>
        <dbReference type="ARBA" id="ARBA00025923"/>
    </source>
</evidence>
<dbReference type="Gene3D" id="3.40.50.300">
    <property type="entry name" value="P-loop containing nucleotide triphosphate hydrolases"/>
    <property type="match status" value="1"/>
</dbReference>
<evidence type="ECO:0000256" key="14">
    <source>
        <dbReference type="PROSITE-ProRule" id="PRU00289"/>
    </source>
</evidence>
<dbReference type="CDD" id="cd01127">
    <property type="entry name" value="TrwB_TraG_TraD_VirD4"/>
    <property type="match status" value="1"/>
</dbReference>
<evidence type="ECO:0000256" key="11">
    <source>
        <dbReference type="ARBA" id="ARBA00023136"/>
    </source>
</evidence>
<dbReference type="PANTHER" id="PTHR22683:SF41">
    <property type="entry name" value="DNA TRANSLOCASE FTSK"/>
    <property type="match status" value="1"/>
</dbReference>
<dbReference type="Proteomes" id="UP000229481">
    <property type="component" value="Unassembled WGS sequence"/>
</dbReference>
<dbReference type="Gene3D" id="1.10.10.10">
    <property type="entry name" value="Winged helix-like DNA-binding domain superfamily/Winged helix DNA-binding domain"/>
    <property type="match status" value="1"/>
</dbReference>
<feature type="compositionally biased region" description="Basic and acidic residues" evidence="15">
    <location>
        <begin position="709"/>
        <end position="721"/>
    </location>
</feature>
<dbReference type="InterPro" id="IPR025199">
    <property type="entry name" value="FtsK_4TM"/>
</dbReference>
<evidence type="ECO:0000256" key="9">
    <source>
        <dbReference type="ARBA" id="ARBA00022989"/>
    </source>
</evidence>
<dbReference type="Pfam" id="PF13491">
    <property type="entry name" value="FtsK_4TM"/>
    <property type="match status" value="1"/>
</dbReference>
<evidence type="ECO:0000313" key="19">
    <source>
        <dbReference type="Proteomes" id="UP000229481"/>
    </source>
</evidence>
<dbReference type="InterPro" id="IPR027417">
    <property type="entry name" value="P-loop_NTPase"/>
</dbReference>
<dbReference type="PANTHER" id="PTHR22683">
    <property type="entry name" value="SPORULATION PROTEIN RELATED"/>
    <property type="match status" value="1"/>
</dbReference>
<dbReference type="AlphaFoldDB" id="A0A2M7QRV7"/>
<feature type="transmembrane region" description="Helical" evidence="16">
    <location>
        <begin position="58"/>
        <end position="87"/>
    </location>
</feature>
<keyword evidence="9 16" id="KW-1133">Transmembrane helix</keyword>
<dbReference type="Pfam" id="PF01580">
    <property type="entry name" value="FtsK_SpoIIIE"/>
    <property type="match status" value="1"/>
</dbReference>
<dbReference type="SMART" id="SM00843">
    <property type="entry name" value="Ftsk_gamma"/>
    <property type="match status" value="1"/>
</dbReference>
<dbReference type="InterPro" id="IPR018541">
    <property type="entry name" value="Ftsk_gamma"/>
</dbReference>
<dbReference type="GO" id="GO:0005524">
    <property type="term" value="F:ATP binding"/>
    <property type="evidence" value="ECO:0007669"/>
    <property type="project" value="UniProtKB-UniRule"/>
</dbReference>
<evidence type="ECO:0000256" key="7">
    <source>
        <dbReference type="ARBA" id="ARBA00022829"/>
    </source>
</evidence>
<organism evidence="18 19">
    <name type="scientific">Candidatus Portnoybacteria bacterium CG_4_10_14_0_8_um_filter_40_50</name>
    <dbReference type="NCBI Taxonomy" id="1974800"/>
    <lineage>
        <taxon>Bacteria</taxon>
        <taxon>Candidatus Portnoyibacteriota</taxon>
    </lineage>
</organism>
<dbReference type="InterPro" id="IPR036388">
    <property type="entry name" value="WH-like_DNA-bd_sf"/>
</dbReference>
<dbReference type="PROSITE" id="PS50901">
    <property type="entry name" value="FTSK"/>
    <property type="match status" value="1"/>
</dbReference>
<gene>
    <name evidence="18" type="ORF">COY85_02440</name>
</gene>
<dbReference type="SMART" id="SM00382">
    <property type="entry name" value="AAA"/>
    <property type="match status" value="1"/>
</dbReference>
<dbReference type="SUPFAM" id="SSF52540">
    <property type="entry name" value="P-loop containing nucleoside triphosphate hydrolases"/>
    <property type="match status" value="1"/>
</dbReference>
<keyword evidence="12" id="KW-0131">Cell cycle</keyword>
<evidence type="ECO:0000256" key="6">
    <source>
        <dbReference type="ARBA" id="ARBA00022741"/>
    </source>
</evidence>
<evidence type="ECO:0000256" key="16">
    <source>
        <dbReference type="SAM" id="Phobius"/>
    </source>
</evidence>
<dbReference type="Gene3D" id="3.30.980.40">
    <property type="match status" value="1"/>
</dbReference>
<feature type="transmembrane region" description="Helical" evidence="16">
    <location>
        <begin position="28"/>
        <end position="46"/>
    </location>
</feature>
<evidence type="ECO:0000256" key="1">
    <source>
        <dbReference type="ARBA" id="ARBA00004651"/>
    </source>
</evidence>
<name>A0A2M7QRV7_9BACT</name>
<feature type="transmembrane region" description="Helical" evidence="16">
    <location>
        <begin position="143"/>
        <end position="172"/>
    </location>
</feature>
<proteinExistence type="inferred from homology"/>
<dbReference type="InterPro" id="IPR041027">
    <property type="entry name" value="FtsK_alpha"/>
</dbReference>
<keyword evidence="5 16" id="KW-0812">Transmembrane</keyword>
<evidence type="ECO:0000256" key="10">
    <source>
        <dbReference type="ARBA" id="ARBA00023125"/>
    </source>
</evidence>
<dbReference type="InterPro" id="IPR002543">
    <property type="entry name" value="FtsK_dom"/>
</dbReference>
<dbReference type="GO" id="GO:0003677">
    <property type="term" value="F:DNA binding"/>
    <property type="evidence" value="ECO:0007669"/>
    <property type="project" value="UniProtKB-KW"/>
</dbReference>
<reference evidence="19" key="1">
    <citation type="submission" date="2017-09" db="EMBL/GenBank/DDBJ databases">
        <title>Depth-based differentiation of microbial function through sediment-hosted aquifers and enrichment of novel symbionts in the deep terrestrial subsurface.</title>
        <authorList>
            <person name="Probst A.J."/>
            <person name="Ladd B."/>
            <person name="Jarett J.K."/>
            <person name="Geller-Mcgrath D.E."/>
            <person name="Sieber C.M.K."/>
            <person name="Emerson J.B."/>
            <person name="Anantharaman K."/>
            <person name="Thomas B.C."/>
            <person name="Malmstrom R."/>
            <person name="Stieglmeier M."/>
            <person name="Klingl A."/>
            <person name="Woyke T."/>
            <person name="Ryan C.M."/>
            <person name="Banfield J.F."/>
        </authorList>
    </citation>
    <scope>NUCLEOTIDE SEQUENCE [LARGE SCALE GENOMIC DNA]</scope>
</reference>
<evidence type="ECO:0000256" key="4">
    <source>
        <dbReference type="ARBA" id="ARBA00022618"/>
    </source>
</evidence>
<evidence type="ECO:0000256" key="3">
    <source>
        <dbReference type="ARBA" id="ARBA00022475"/>
    </source>
</evidence>